<sequence>MGTNLTLEETCTACKGLGKIGTKPCQNCQGTGTVLNEAGKKILNYLRNSIRTSEH</sequence>
<dbReference type="Pfam" id="PF15777">
    <property type="entry name" value="Anti-TRAP"/>
    <property type="match status" value="1"/>
</dbReference>
<organism evidence="1 2">
    <name type="scientific">Sporomusa acidovorans (strain ATCC 49682 / DSM 3132 / Mol)</name>
    <dbReference type="NCBI Taxonomy" id="1123286"/>
    <lineage>
        <taxon>Bacteria</taxon>
        <taxon>Bacillati</taxon>
        <taxon>Bacillota</taxon>
        <taxon>Negativicutes</taxon>
        <taxon>Selenomonadales</taxon>
        <taxon>Sporomusaceae</taxon>
        <taxon>Sporomusa</taxon>
    </lineage>
</organism>
<reference evidence="1" key="1">
    <citation type="submission" date="2024-05" db="EMBL/GenBank/DDBJ databases">
        <title>Isolation and characterization of Sporomusa carbonis sp. nov., a carboxydotrophic hydrogenogen in the genus of Sporomusa isolated from a charcoal burning pile.</title>
        <authorList>
            <person name="Boeer T."/>
            <person name="Rosenbaum F."/>
            <person name="Eysell L."/>
            <person name="Mueller V."/>
            <person name="Daniel R."/>
            <person name="Poehlein A."/>
        </authorList>
    </citation>
    <scope>NUCLEOTIDE SEQUENCE [LARGE SCALE GENOMIC DNA]</scope>
    <source>
        <strain evidence="1">DSM 3132</strain>
    </source>
</reference>
<dbReference type="Proteomes" id="UP000216052">
    <property type="component" value="Chromosome"/>
</dbReference>
<evidence type="ECO:0000313" key="2">
    <source>
        <dbReference type="Proteomes" id="UP000216052"/>
    </source>
</evidence>
<protein>
    <recommendedName>
        <fullName evidence="3">Chaperone protein DnaJ</fullName>
    </recommendedName>
</protein>
<dbReference type="InterPro" id="IPR031538">
    <property type="entry name" value="Anti-TRAP"/>
</dbReference>
<name>A0ABZ3JB50_SPOA4</name>
<dbReference type="InterPro" id="IPR036410">
    <property type="entry name" value="HSP_DnaJ_Cys-rich_dom_sf"/>
</dbReference>
<accession>A0ABZ3JB50</accession>
<dbReference type="EMBL" id="CP155571">
    <property type="protein sequence ID" value="XFO75375.1"/>
    <property type="molecule type" value="Genomic_DNA"/>
</dbReference>
<evidence type="ECO:0008006" key="3">
    <source>
        <dbReference type="Google" id="ProtNLM"/>
    </source>
</evidence>
<keyword evidence="2" id="KW-1185">Reference proteome</keyword>
<dbReference type="SUPFAM" id="SSF57938">
    <property type="entry name" value="DnaJ/Hsp40 cysteine-rich domain"/>
    <property type="match status" value="1"/>
</dbReference>
<evidence type="ECO:0000313" key="1">
    <source>
        <dbReference type="EMBL" id="XFO75375.1"/>
    </source>
</evidence>
<dbReference type="RefSeq" id="WP_093793374.1">
    <property type="nucleotide sequence ID" value="NZ_CP155571.1"/>
</dbReference>
<gene>
    <name evidence="1" type="ORF">SPACI_054950</name>
</gene>
<dbReference type="Gene3D" id="6.20.20.10">
    <property type="match status" value="1"/>
</dbReference>
<proteinExistence type="predicted"/>